<evidence type="ECO:0000256" key="1">
    <source>
        <dbReference type="SAM" id="Coils"/>
    </source>
</evidence>
<dbReference type="Gene3D" id="2.130.10.10">
    <property type="entry name" value="YVTN repeat-like/Quinoprotein amine dehydrogenase"/>
    <property type="match status" value="1"/>
</dbReference>
<feature type="transmembrane region" description="Helical" evidence="3">
    <location>
        <begin position="999"/>
        <end position="1024"/>
    </location>
</feature>
<gene>
    <name evidence="5" type="ORF">DUNSADRAFT_6092</name>
</gene>
<dbReference type="PANTHER" id="PTHR47197">
    <property type="entry name" value="PROTEIN NIRF"/>
    <property type="match status" value="1"/>
</dbReference>
<dbReference type="Proteomes" id="UP000815325">
    <property type="component" value="Unassembled WGS sequence"/>
</dbReference>
<evidence type="ECO:0000256" key="3">
    <source>
        <dbReference type="SAM" id="Phobius"/>
    </source>
</evidence>
<evidence type="ECO:0000313" key="5">
    <source>
        <dbReference type="EMBL" id="KAF5842622.1"/>
    </source>
</evidence>
<dbReference type="InterPro" id="IPR011044">
    <property type="entry name" value="Quino_amine_DH_bsu"/>
</dbReference>
<dbReference type="EMBL" id="MU069458">
    <property type="protein sequence ID" value="KAF5842622.1"/>
    <property type="molecule type" value="Genomic_DNA"/>
</dbReference>
<dbReference type="PANTHER" id="PTHR47197:SF3">
    <property type="entry name" value="DIHYDRO-HEME D1 DEHYDROGENASE"/>
    <property type="match status" value="1"/>
</dbReference>
<evidence type="ECO:0000313" key="6">
    <source>
        <dbReference type="Proteomes" id="UP000815325"/>
    </source>
</evidence>
<name>A0ABQ7H6Y3_DUNSA</name>
<dbReference type="InterPro" id="IPR051200">
    <property type="entry name" value="Host-pathogen_enzymatic-act"/>
</dbReference>
<feature type="region of interest" description="Disordered" evidence="2">
    <location>
        <begin position="962"/>
        <end position="995"/>
    </location>
</feature>
<feature type="region of interest" description="Disordered" evidence="2">
    <location>
        <begin position="791"/>
        <end position="817"/>
    </location>
</feature>
<evidence type="ECO:0000256" key="2">
    <source>
        <dbReference type="SAM" id="MobiDB-lite"/>
    </source>
</evidence>
<sequence>MSKNVLRTAQLLLMLISIGGTAVSAADTDDKFWVFDDKGVFFVDPQSGSKQELYSNEDLCNPGEDCSNWGYPGTDGQYVVVANFNGQDPTSPGHVLAFEADSGKLVANVKSCNLPFRLDFAPWRQEVYVHCWFRPGDESSQPEDGLVDVLNTQNWGLKYPWIGAAHNSGYMHAFIALSEELKQYAWGTNMQDPGIHRIDLETREGKFFNFRDQGCTGGAGIVISDVNRHGYLKCNPRARSMVLELDLTKEEVEVVQKIEVNGTPYATEDGKYIVITDEQAHELHIFEAKADGLTNKVSVISDPNIEGFSQLAFAASDTEHVAVITSFTQNKVLLVDMETVKENPNAPGTTVVDLPDDPGHEFESTAKLGQHGGQRQLAAGATEIGQLFAMVSAQSLNQTHILEISTNPLSANLTDVDSVMGSSPKLFFMHKSEGPQPSVVTQRSSASAAQVEQLKARVAMLEEGLWGAQLSENFWVFANDGMHVIDAVRGRETHFIDGPAEGMCDGSCSWGYPETDGKSFVVVPNRGSNEVFVFDIHSGGIKARVPTCNSPYRVEPVPWANELLVHCWELPSENSFSDNSDGVVDVLSTSAWGVRNPLIDALYSSTERIHGDVIVNEALPSFAWSINFADPGVHKITMEDRTSEFMNLQSEGCFGVYNMVTSSANRHGFMECTSGSERGSPHIILEMNLEDDMVVPNPELKNLQGTPFVTKDGKFIIIMADDKLHVYEAKANGSPSAFVAEVDSSADIEGFSKLAFIQGMDGQHIAVVTSLTQNKVLVLDMDSLETNSPKTKVVTLPEDPDSSVTSTADVRDHGGGRQLSAGTMADGRMVALVSAQSMETVHVLDLGSSGSPVDAVEVTHDVEGVPGALPKMVFVPLASHEARVSTPVTSVRQQAASMGLLEAARGRMEEIESMATQEVSSLRSSMQSEMEDADQRMQELESNLATAITNMQALRKKVENNLVQQSSSDDGSGSNGGDSNSANSDSSSSSSDNDDDSRAIALAGVVLACVALAAVLVMAIVLIVAKAGSSGALDCVQQSQGSFQRFEQMKFNEYNNPANQTPVFENGAAKV</sequence>
<comment type="caution">
    <text evidence="5">The sequence shown here is derived from an EMBL/GenBank/DDBJ whole genome shotgun (WGS) entry which is preliminary data.</text>
</comment>
<organism evidence="5 6">
    <name type="scientific">Dunaliella salina</name>
    <name type="common">Green alga</name>
    <name type="synonym">Protococcus salinus</name>
    <dbReference type="NCBI Taxonomy" id="3046"/>
    <lineage>
        <taxon>Eukaryota</taxon>
        <taxon>Viridiplantae</taxon>
        <taxon>Chlorophyta</taxon>
        <taxon>core chlorophytes</taxon>
        <taxon>Chlorophyceae</taxon>
        <taxon>CS clade</taxon>
        <taxon>Chlamydomonadales</taxon>
        <taxon>Dunaliellaceae</taxon>
        <taxon>Dunaliella</taxon>
    </lineage>
</organism>
<feature type="chain" id="PRO_5047205259" evidence="4">
    <location>
        <begin position="26"/>
        <end position="1071"/>
    </location>
</feature>
<dbReference type="SUPFAM" id="SSF51004">
    <property type="entry name" value="C-terminal (heme d1) domain of cytochrome cd1-nitrite reductase"/>
    <property type="match status" value="1"/>
</dbReference>
<reference evidence="5" key="1">
    <citation type="submission" date="2017-08" db="EMBL/GenBank/DDBJ databases">
        <authorList>
            <person name="Polle J.E."/>
            <person name="Barry K."/>
            <person name="Cushman J."/>
            <person name="Schmutz J."/>
            <person name="Tran D."/>
            <person name="Hathwaick L.T."/>
            <person name="Yim W.C."/>
            <person name="Jenkins J."/>
            <person name="Mckie-Krisberg Z.M."/>
            <person name="Prochnik S."/>
            <person name="Lindquist E."/>
            <person name="Dockter R.B."/>
            <person name="Adam C."/>
            <person name="Molina H."/>
            <person name="Bunkerborg J."/>
            <person name="Jin E."/>
            <person name="Buchheim M."/>
            <person name="Magnuson J."/>
        </authorList>
    </citation>
    <scope>NUCLEOTIDE SEQUENCE</scope>
    <source>
        <strain evidence="5">CCAP 19/18</strain>
    </source>
</reference>
<feature type="signal peptide" evidence="4">
    <location>
        <begin position="1"/>
        <end position="25"/>
    </location>
</feature>
<keyword evidence="6" id="KW-1185">Reference proteome</keyword>
<keyword evidence="3" id="KW-1133">Transmembrane helix</keyword>
<keyword evidence="1" id="KW-0175">Coiled coil</keyword>
<dbReference type="SUPFAM" id="SSF50969">
    <property type="entry name" value="YVTN repeat-like/Quinoprotein amine dehydrogenase"/>
    <property type="match status" value="1"/>
</dbReference>
<proteinExistence type="predicted"/>
<dbReference type="InterPro" id="IPR011048">
    <property type="entry name" value="Haem_d1_sf"/>
</dbReference>
<accession>A0ABQ7H6Y3</accession>
<keyword evidence="3" id="KW-0472">Membrane</keyword>
<evidence type="ECO:0000256" key="4">
    <source>
        <dbReference type="SAM" id="SignalP"/>
    </source>
</evidence>
<keyword evidence="3" id="KW-0812">Transmembrane</keyword>
<feature type="compositionally biased region" description="Low complexity" evidence="2">
    <location>
        <begin position="966"/>
        <end position="991"/>
    </location>
</feature>
<feature type="coiled-coil region" evidence="1">
    <location>
        <begin position="923"/>
        <end position="957"/>
    </location>
</feature>
<protein>
    <submittedName>
        <fullName evidence="5">Uncharacterized protein</fullName>
    </submittedName>
</protein>
<keyword evidence="4" id="KW-0732">Signal</keyword>
<dbReference type="InterPro" id="IPR015943">
    <property type="entry name" value="WD40/YVTN_repeat-like_dom_sf"/>
</dbReference>